<comment type="caution">
    <text evidence="3">The sequence shown here is derived from an EMBL/GenBank/DDBJ whole genome shotgun (WGS) entry which is preliminary data.</text>
</comment>
<dbReference type="OrthoDB" id="5868835at2759"/>
<evidence type="ECO:0000313" key="3">
    <source>
        <dbReference type="EMBL" id="EYB88181.1"/>
    </source>
</evidence>
<dbReference type="AlphaFoldDB" id="A0A016SCS7"/>
<evidence type="ECO:0008006" key="5">
    <source>
        <dbReference type="Google" id="ProtNLM"/>
    </source>
</evidence>
<protein>
    <recommendedName>
        <fullName evidence="5">MARVEL domain-containing protein</fullName>
    </recommendedName>
</protein>
<keyword evidence="2" id="KW-0472">Membrane</keyword>
<feature type="transmembrane region" description="Helical" evidence="2">
    <location>
        <begin position="123"/>
        <end position="147"/>
    </location>
</feature>
<sequence>MTCIALHSHFLFILLTTHINMSFFILTAGKHSLSMMTLNITSTTLTQVFHEIQGLKLTVSVILHAVATICVFLVILINNVDRFNSILPSSVVVVILLFTFMFNVVGSILLFSHKSTIAGQRSTVFFGCAILSACAAAFTFGVIAFFIRMPPKKTIIVEVSGATAYKAIMQPPAAIPGSAESLPPPGNRSAESVAPQANRSAEVVPPPPPKPTPAPPIYSPSRRRALYLEWAARRGITLYQVFFFLDKDCMYSEESET</sequence>
<dbReference type="EMBL" id="JARK01001587">
    <property type="protein sequence ID" value="EYB88181.1"/>
    <property type="molecule type" value="Genomic_DNA"/>
</dbReference>
<dbReference type="Proteomes" id="UP000024635">
    <property type="component" value="Unassembled WGS sequence"/>
</dbReference>
<evidence type="ECO:0000256" key="1">
    <source>
        <dbReference type="SAM" id="MobiDB-lite"/>
    </source>
</evidence>
<proteinExistence type="predicted"/>
<feature type="compositionally biased region" description="Pro residues" evidence="1">
    <location>
        <begin position="204"/>
        <end position="217"/>
    </location>
</feature>
<feature type="transmembrane region" description="Helical" evidence="2">
    <location>
        <begin position="6"/>
        <end position="26"/>
    </location>
</feature>
<organism evidence="3 4">
    <name type="scientific">Ancylostoma ceylanicum</name>
    <dbReference type="NCBI Taxonomy" id="53326"/>
    <lineage>
        <taxon>Eukaryota</taxon>
        <taxon>Metazoa</taxon>
        <taxon>Ecdysozoa</taxon>
        <taxon>Nematoda</taxon>
        <taxon>Chromadorea</taxon>
        <taxon>Rhabditida</taxon>
        <taxon>Rhabditina</taxon>
        <taxon>Rhabditomorpha</taxon>
        <taxon>Strongyloidea</taxon>
        <taxon>Ancylostomatidae</taxon>
        <taxon>Ancylostomatinae</taxon>
        <taxon>Ancylostoma</taxon>
    </lineage>
</organism>
<feature type="transmembrane region" description="Helical" evidence="2">
    <location>
        <begin position="57"/>
        <end position="77"/>
    </location>
</feature>
<keyword evidence="2" id="KW-0812">Transmembrane</keyword>
<reference evidence="4" key="1">
    <citation type="journal article" date="2015" name="Nat. Genet.">
        <title>The genome and transcriptome of the zoonotic hookworm Ancylostoma ceylanicum identify infection-specific gene families.</title>
        <authorList>
            <person name="Schwarz E.M."/>
            <person name="Hu Y."/>
            <person name="Antoshechkin I."/>
            <person name="Miller M.M."/>
            <person name="Sternberg P.W."/>
            <person name="Aroian R.V."/>
        </authorList>
    </citation>
    <scope>NUCLEOTIDE SEQUENCE</scope>
    <source>
        <strain evidence="4">HY135</strain>
    </source>
</reference>
<feature type="transmembrane region" description="Helical" evidence="2">
    <location>
        <begin position="89"/>
        <end position="111"/>
    </location>
</feature>
<evidence type="ECO:0000313" key="4">
    <source>
        <dbReference type="Proteomes" id="UP000024635"/>
    </source>
</evidence>
<feature type="region of interest" description="Disordered" evidence="1">
    <location>
        <begin position="179"/>
        <end position="217"/>
    </location>
</feature>
<evidence type="ECO:0000256" key="2">
    <source>
        <dbReference type="SAM" id="Phobius"/>
    </source>
</evidence>
<keyword evidence="2" id="KW-1133">Transmembrane helix</keyword>
<keyword evidence="4" id="KW-1185">Reference proteome</keyword>
<accession>A0A016SCS7</accession>
<name>A0A016SCS7_9BILA</name>
<gene>
    <name evidence="3" type="primary">Acey_s0251.g178</name>
    <name evidence="3" type="ORF">Y032_0251g178</name>
</gene>